<evidence type="ECO:0000256" key="13">
    <source>
        <dbReference type="RuleBase" id="RU003785"/>
    </source>
</evidence>
<proteinExistence type="inferred from homology"/>
<dbReference type="Gene3D" id="3.40.50.300">
    <property type="entry name" value="P-loop containing nucleotide triphosphate hydrolases"/>
    <property type="match status" value="1"/>
</dbReference>
<keyword evidence="5 10" id="KW-0819">tRNA processing</keyword>
<feature type="site" description="Interaction with substrate tRNA" evidence="10">
    <location>
        <position position="102"/>
    </location>
</feature>
<dbReference type="PATRIC" id="fig|817.53.peg.1488"/>
<dbReference type="NCBIfam" id="TIGR00174">
    <property type="entry name" value="miaA"/>
    <property type="match status" value="1"/>
</dbReference>
<sequence>MTVKTLIVLIGPTGVGKTELSLRIAEHFKTSIISSDSRQLYAELKIGTAAPTPEQLKRVPHYFVGTLQLTDYYSAAQYETEVMSLLELLFKQHDVVLLTGGSMMYVDAICKGIDDIPTVDTETRELLLHKYETEGLDNLCAELKLLDPEYYKIVDLKNPKRVIHALEICYMTGKTYTSFRTQQKKERPFHILKIGLTRDRTELYDRINRRVDQMMEEGLLEEARSVYTHRNLNSLNTVGYKEIFKYLDGEWELPFAIEKIKQNSRIYSRKQMTWFKRDKEIQWFHPEQEIEILSYLHSQLDTYK</sequence>
<dbReference type="InterPro" id="IPR018022">
    <property type="entry name" value="IPT"/>
</dbReference>
<organism evidence="14">
    <name type="scientific">Bacteroides fragilis</name>
    <dbReference type="NCBI Taxonomy" id="817"/>
    <lineage>
        <taxon>Bacteria</taxon>
        <taxon>Pseudomonadati</taxon>
        <taxon>Bacteroidota</taxon>
        <taxon>Bacteroidia</taxon>
        <taxon>Bacteroidales</taxon>
        <taxon>Bacteroidaceae</taxon>
        <taxon>Bacteroides</taxon>
    </lineage>
</organism>
<dbReference type="Gene3D" id="1.10.20.140">
    <property type="match status" value="1"/>
</dbReference>
<dbReference type="GO" id="GO:0005524">
    <property type="term" value="F:ATP binding"/>
    <property type="evidence" value="ECO:0007669"/>
    <property type="project" value="UniProtKB-UniRule"/>
</dbReference>
<protein>
    <recommendedName>
        <fullName evidence="10">tRNA dimethylallyltransferase</fullName>
        <ecNumber evidence="10">2.5.1.75</ecNumber>
    </recommendedName>
    <alternativeName>
        <fullName evidence="10">Dimethylallyl diphosphate:tRNA dimethylallyltransferase</fullName>
        <shortName evidence="10">DMAPP:tRNA dimethylallyltransferase</shortName>
        <shortName evidence="10">DMATase</shortName>
    </alternativeName>
    <alternativeName>
        <fullName evidence="10">Isopentenyl-diphosphate:tRNA isopentenyltransferase</fullName>
        <shortName evidence="10">IPP transferase</shortName>
        <shortName evidence="10">IPPT</shortName>
        <shortName evidence="10">IPTase</shortName>
    </alternativeName>
</protein>
<comment type="catalytic activity">
    <reaction evidence="9 10 11">
        <text>adenosine(37) in tRNA + dimethylallyl diphosphate = N(6)-dimethylallyladenosine(37) in tRNA + diphosphate</text>
        <dbReference type="Rhea" id="RHEA:26482"/>
        <dbReference type="Rhea" id="RHEA-COMP:10162"/>
        <dbReference type="Rhea" id="RHEA-COMP:10375"/>
        <dbReference type="ChEBI" id="CHEBI:33019"/>
        <dbReference type="ChEBI" id="CHEBI:57623"/>
        <dbReference type="ChEBI" id="CHEBI:74411"/>
        <dbReference type="ChEBI" id="CHEBI:74415"/>
        <dbReference type="EC" id="2.5.1.75"/>
    </reaction>
</comment>
<keyword evidence="7 10" id="KW-0067">ATP-binding</keyword>
<dbReference type="EMBL" id="JMZZ02000102">
    <property type="protein sequence ID" value="KFX75390.1"/>
    <property type="molecule type" value="Genomic_DNA"/>
</dbReference>
<evidence type="ECO:0000256" key="6">
    <source>
        <dbReference type="ARBA" id="ARBA00022741"/>
    </source>
</evidence>
<dbReference type="AlphaFoldDB" id="A0A0I9SB32"/>
<gene>
    <name evidence="10 15" type="primary">miaA</name>
    <name evidence="14" type="ORF">EE52_0207180</name>
    <name evidence="15" type="ORF">O1422_12070</name>
</gene>
<keyword evidence="6 10" id="KW-0547">Nucleotide-binding</keyword>
<comment type="similarity">
    <text evidence="3 10 13">Belongs to the IPP transferase family.</text>
</comment>
<comment type="caution">
    <text evidence="10">Lacks conserved residue(s) required for the propagation of feature annotation.</text>
</comment>
<evidence type="ECO:0000256" key="7">
    <source>
        <dbReference type="ARBA" id="ARBA00022840"/>
    </source>
</evidence>
<name>A0A0I9SB32_BACFG</name>
<keyword evidence="4 10" id="KW-0808">Transferase</keyword>
<dbReference type="GO" id="GO:0006400">
    <property type="term" value="P:tRNA modification"/>
    <property type="evidence" value="ECO:0007669"/>
    <property type="project" value="TreeGrafter"/>
</dbReference>
<evidence type="ECO:0000256" key="1">
    <source>
        <dbReference type="ARBA" id="ARBA00001946"/>
    </source>
</evidence>
<dbReference type="EC" id="2.5.1.75" evidence="10"/>
<evidence type="ECO:0000256" key="5">
    <source>
        <dbReference type="ARBA" id="ARBA00022694"/>
    </source>
</evidence>
<feature type="binding site" evidence="10">
    <location>
        <begin position="11"/>
        <end position="18"/>
    </location>
    <ligand>
        <name>ATP</name>
        <dbReference type="ChEBI" id="CHEBI:30616"/>
    </ligand>
</feature>
<reference evidence="14" key="1">
    <citation type="book" date="2014" name="THE 24TH EUROPEAN CONGRESS OF CLINICAL MICROBIOLOGY AND INFECTIOUS DISEASES" publisher="ECCMID 2014" city="Barcelona, Spain">
        <title>Identification of resistance genes in three multidrug-resistant Bacteroides fragilis isolates by whole genome sequencing.</title>
        <editorList>
            <person name="Unknown"/>
            <person name="A."/>
        </editorList>
        <authorList>
            <person name="Sydenham T.V."/>
            <person name="Hasman H."/>
            <person name="Wang M."/>
            <person name="Soki J."/>
            <person name="Nagy E."/>
            <person name="Justesen U.S."/>
        </authorList>
    </citation>
    <scope>NUCLEOTIDE SEQUENCE</scope>
    <source>
        <strain evidence="14">DCMOUH0018B</strain>
    </source>
</reference>
<dbReference type="Proteomes" id="UP001075704">
    <property type="component" value="Unassembled WGS sequence"/>
</dbReference>
<dbReference type="InterPro" id="IPR027417">
    <property type="entry name" value="P-loop_NTPase"/>
</dbReference>
<dbReference type="PANTHER" id="PTHR11088">
    <property type="entry name" value="TRNA DIMETHYLALLYLTRANSFERASE"/>
    <property type="match status" value="1"/>
</dbReference>
<reference evidence="15" key="3">
    <citation type="submission" date="2022-12" db="EMBL/GenBank/DDBJ databases">
        <title>Development of a Multilocus Sequence Typing Scheme for Bacteroides fragilis Based on Whole Genome Sequencing Data and Clinical Application.</title>
        <authorList>
            <person name="Nielsen F.D."/>
            <person name="Justesen U.S."/>
        </authorList>
    </citation>
    <scope>NUCLEOTIDE SEQUENCE</scope>
    <source>
        <strain evidence="15">BF_BC_ODE_DK_2015_2</strain>
    </source>
</reference>
<dbReference type="Pfam" id="PF01715">
    <property type="entry name" value="IPPT"/>
    <property type="match status" value="1"/>
</dbReference>
<reference evidence="14" key="2">
    <citation type="submission" date="2014-07" db="EMBL/GenBank/DDBJ databases">
        <title>Genetics and epidemiology of antimicrobial resistance in B. fragilis group.</title>
        <authorList>
            <person name="Sydenham T.V."/>
            <person name="Hasman H."/>
            <person name="Kemp M."/>
            <person name="Justesen U.S."/>
        </authorList>
    </citation>
    <scope>NUCLEOTIDE SEQUENCE [LARGE SCALE GENOMIC DNA]</scope>
    <source>
        <strain evidence="14">DCMOUH0018B</strain>
    </source>
</reference>
<dbReference type="PANTHER" id="PTHR11088:SF60">
    <property type="entry name" value="TRNA DIMETHYLALLYLTRANSFERASE"/>
    <property type="match status" value="1"/>
</dbReference>
<evidence type="ECO:0000256" key="9">
    <source>
        <dbReference type="ARBA" id="ARBA00049563"/>
    </source>
</evidence>
<dbReference type="InterPro" id="IPR039657">
    <property type="entry name" value="Dimethylallyltransferase"/>
</dbReference>
<keyword evidence="8 10" id="KW-0460">Magnesium</keyword>
<evidence type="ECO:0000256" key="3">
    <source>
        <dbReference type="ARBA" id="ARBA00005842"/>
    </source>
</evidence>
<feature type="site" description="Interaction with substrate tRNA" evidence="10">
    <location>
        <position position="124"/>
    </location>
</feature>
<dbReference type="GO" id="GO:0052381">
    <property type="term" value="F:tRNA dimethylallyltransferase activity"/>
    <property type="evidence" value="ECO:0007669"/>
    <property type="project" value="UniProtKB-UniRule"/>
</dbReference>
<evidence type="ECO:0000256" key="10">
    <source>
        <dbReference type="HAMAP-Rule" id="MF_00185"/>
    </source>
</evidence>
<evidence type="ECO:0000313" key="15">
    <source>
        <dbReference type="EMBL" id="MCZ2654897.1"/>
    </source>
</evidence>
<comment type="cofactor">
    <cofactor evidence="1 10">
        <name>Mg(2+)</name>
        <dbReference type="ChEBI" id="CHEBI:18420"/>
    </cofactor>
</comment>
<evidence type="ECO:0000256" key="2">
    <source>
        <dbReference type="ARBA" id="ARBA00003213"/>
    </source>
</evidence>
<accession>A0A0I9SB32</accession>
<comment type="function">
    <text evidence="2 10 12">Catalyzes the transfer of a dimethylallyl group onto the adenine at position 37 in tRNAs that read codons beginning with uridine, leading to the formation of N6-(dimethylallyl)adenosine (i(6)A).</text>
</comment>
<evidence type="ECO:0000256" key="12">
    <source>
        <dbReference type="RuleBase" id="RU003784"/>
    </source>
</evidence>
<dbReference type="RefSeq" id="WP_044300034.1">
    <property type="nucleotide sequence ID" value="NZ_CAEUHN010000018.1"/>
</dbReference>
<evidence type="ECO:0000256" key="11">
    <source>
        <dbReference type="RuleBase" id="RU003783"/>
    </source>
</evidence>
<comment type="caution">
    <text evidence="14">The sequence shown here is derived from an EMBL/GenBank/DDBJ whole genome shotgun (WGS) entry which is preliminary data.</text>
</comment>
<comment type="subunit">
    <text evidence="10">Monomer.</text>
</comment>
<dbReference type="HAMAP" id="MF_00185">
    <property type="entry name" value="IPP_trans"/>
    <property type="match status" value="1"/>
</dbReference>
<evidence type="ECO:0000256" key="4">
    <source>
        <dbReference type="ARBA" id="ARBA00022679"/>
    </source>
</evidence>
<evidence type="ECO:0000313" key="14">
    <source>
        <dbReference type="EMBL" id="KFX75390.1"/>
    </source>
</evidence>
<feature type="region of interest" description="Interaction with substrate tRNA" evidence="10">
    <location>
        <begin position="36"/>
        <end position="39"/>
    </location>
</feature>
<feature type="binding site" evidence="10">
    <location>
        <begin position="13"/>
        <end position="18"/>
    </location>
    <ligand>
        <name>substrate</name>
    </ligand>
</feature>
<evidence type="ECO:0000256" key="8">
    <source>
        <dbReference type="ARBA" id="ARBA00022842"/>
    </source>
</evidence>
<dbReference type="SUPFAM" id="SSF52540">
    <property type="entry name" value="P-loop containing nucleoside triphosphate hydrolases"/>
    <property type="match status" value="2"/>
</dbReference>
<dbReference type="EMBL" id="JAPUAC010000008">
    <property type="protein sequence ID" value="MCZ2654897.1"/>
    <property type="molecule type" value="Genomic_DNA"/>
</dbReference>